<organism evidence="2 3">
    <name type="scientific">Scardovia wiggsiae F0424</name>
    <dbReference type="NCBI Taxonomy" id="857290"/>
    <lineage>
        <taxon>Bacteria</taxon>
        <taxon>Bacillati</taxon>
        <taxon>Actinomycetota</taxon>
        <taxon>Actinomycetes</taxon>
        <taxon>Bifidobacteriales</taxon>
        <taxon>Bifidobacteriaceae</taxon>
        <taxon>Scardovia</taxon>
    </lineage>
</organism>
<comment type="caution">
    <text evidence="2">The sequence shown here is derived from an EMBL/GenBank/DDBJ whole genome shotgun (WGS) entry which is preliminary data.</text>
</comment>
<evidence type="ECO:0000256" key="1">
    <source>
        <dbReference type="SAM" id="Phobius"/>
    </source>
</evidence>
<evidence type="ECO:0000313" key="2">
    <source>
        <dbReference type="EMBL" id="EJD64633.1"/>
    </source>
</evidence>
<proteinExistence type="predicted"/>
<gene>
    <name evidence="2" type="ORF">HMPREF9156_01128</name>
</gene>
<reference evidence="2 3" key="1">
    <citation type="submission" date="2012-01" db="EMBL/GenBank/DDBJ databases">
        <title>The Genome Sequence of Scardovia wiggsiae F0424.</title>
        <authorList>
            <consortium name="The Broad Institute Genome Sequencing Platform"/>
            <person name="Earl A."/>
            <person name="Ward D."/>
            <person name="Feldgarden M."/>
            <person name="Gevers D."/>
            <person name="Izard J."/>
            <person name="Ganesan A."/>
            <person name="Baranova O.V."/>
            <person name="Blanton J.M."/>
            <person name="Tanner A.C."/>
            <person name="Mathney J."/>
            <person name="Dewhirst F.E."/>
            <person name="Young S.K."/>
            <person name="Zeng Q."/>
            <person name="Gargeya S."/>
            <person name="Fitzgerald M."/>
            <person name="Haas B."/>
            <person name="Abouelleil A."/>
            <person name="Alvarado L."/>
            <person name="Arachchi H.M."/>
            <person name="Berlin A."/>
            <person name="Chapman S.B."/>
            <person name="Gearin G."/>
            <person name="Goldberg J."/>
            <person name="Griggs A."/>
            <person name="Gujja S."/>
            <person name="Hansen M."/>
            <person name="Heiman D."/>
            <person name="Howarth C."/>
            <person name="Larimer J."/>
            <person name="Lui A."/>
            <person name="MacDonald P.J.P."/>
            <person name="McCowen C."/>
            <person name="Montmayeur A."/>
            <person name="Murphy C."/>
            <person name="Neiman D."/>
            <person name="Pearson M."/>
            <person name="Priest M."/>
            <person name="Roberts A."/>
            <person name="Saif S."/>
            <person name="Shea T."/>
            <person name="Sisk P."/>
            <person name="Stolte C."/>
            <person name="Sykes S."/>
            <person name="Wortman J."/>
            <person name="Nusbaum C."/>
            <person name="Birren B."/>
        </authorList>
    </citation>
    <scope>NUCLEOTIDE SEQUENCE [LARGE SCALE GENOMIC DNA]</scope>
    <source>
        <strain evidence="2 3">F0424</strain>
    </source>
</reference>
<keyword evidence="1" id="KW-0812">Transmembrane</keyword>
<evidence type="ECO:0000313" key="3">
    <source>
        <dbReference type="Proteomes" id="UP000006415"/>
    </source>
</evidence>
<protein>
    <submittedName>
        <fullName evidence="2">Uncharacterized protein</fullName>
    </submittedName>
</protein>
<dbReference type="EMBL" id="AGZS01000006">
    <property type="protein sequence ID" value="EJD64633.1"/>
    <property type="molecule type" value="Genomic_DNA"/>
</dbReference>
<keyword evidence="3" id="KW-1185">Reference proteome</keyword>
<accession>J0DED5</accession>
<dbReference type="Proteomes" id="UP000006415">
    <property type="component" value="Unassembled WGS sequence"/>
</dbReference>
<feature type="transmembrane region" description="Helical" evidence="1">
    <location>
        <begin position="44"/>
        <end position="61"/>
    </location>
</feature>
<dbReference type="HOGENOM" id="CLU_2556339_0_0_11"/>
<dbReference type="AlphaFoldDB" id="J0DED5"/>
<keyword evidence="1" id="KW-0472">Membrane</keyword>
<name>J0DED5_9BIFI</name>
<dbReference type="STRING" id="857290.HMPREF9156_01128"/>
<sequence length="82" mass="8880">MTSMLTGRRILCGCASSQSDAALFSRMSFCGVTASTGVPNSMHLRVFTSIIVVCVFLPFSYGETATMSSSPYLQDQLRSRIT</sequence>
<keyword evidence="1" id="KW-1133">Transmembrane helix</keyword>